<keyword evidence="1" id="KW-0732">Signal</keyword>
<feature type="region of interest" description="Disordered" evidence="2">
    <location>
        <begin position="233"/>
        <end position="252"/>
    </location>
</feature>
<evidence type="ECO:0000313" key="4">
    <source>
        <dbReference type="Proteomes" id="UP000752292"/>
    </source>
</evidence>
<dbReference type="SUPFAM" id="SSF53850">
    <property type="entry name" value="Periplasmic binding protein-like II"/>
    <property type="match status" value="1"/>
</dbReference>
<dbReference type="PANTHER" id="PTHR30006">
    <property type="entry name" value="THIAMINE-BINDING PERIPLASMIC PROTEIN-RELATED"/>
    <property type="match status" value="1"/>
</dbReference>
<dbReference type="EMBL" id="JACQRX010000163">
    <property type="protein sequence ID" value="MBI4251541.1"/>
    <property type="molecule type" value="Genomic_DNA"/>
</dbReference>
<comment type="caution">
    <text evidence="3">The sequence shown here is derived from an EMBL/GenBank/DDBJ whole genome shotgun (WGS) entry which is preliminary data.</text>
</comment>
<feature type="non-terminal residue" evidence="3">
    <location>
        <position position="1"/>
    </location>
</feature>
<evidence type="ECO:0000313" key="3">
    <source>
        <dbReference type="EMBL" id="MBI4251541.1"/>
    </source>
</evidence>
<proteinExistence type="predicted"/>
<gene>
    <name evidence="3" type="ORF">HY618_03695</name>
</gene>
<dbReference type="AlphaFoldDB" id="A0A933E7X5"/>
<accession>A0A933E7X5</accession>
<protein>
    <submittedName>
        <fullName evidence="3">Extracellular solute-binding protein</fullName>
    </submittedName>
</protein>
<evidence type="ECO:0000256" key="1">
    <source>
        <dbReference type="ARBA" id="ARBA00022729"/>
    </source>
</evidence>
<dbReference type="Gene3D" id="3.40.190.10">
    <property type="entry name" value="Periplasmic binding protein-like II"/>
    <property type="match status" value="2"/>
</dbReference>
<reference evidence="3" key="1">
    <citation type="submission" date="2020-07" db="EMBL/GenBank/DDBJ databases">
        <title>Huge and variable diversity of episymbiotic CPR bacteria and DPANN archaea in groundwater ecosystems.</title>
        <authorList>
            <person name="He C.Y."/>
            <person name="Keren R."/>
            <person name="Whittaker M."/>
            <person name="Farag I.F."/>
            <person name="Doudna J."/>
            <person name="Cate J.H.D."/>
            <person name="Banfield J.F."/>
        </authorList>
    </citation>
    <scope>NUCLEOTIDE SEQUENCE</scope>
    <source>
        <strain evidence="3">NC_groundwater_1370_Ag_S-0.2um_69_93</strain>
    </source>
</reference>
<evidence type="ECO:0000256" key="2">
    <source>
        <dbReference type="SAM" id="MobiDB-lite"/>
    </source>
</evidence>
<feature type="compositionally biased region" description="Basic and acidic residues" evidence="2">
    <location>
        <begin position="234"/>
        <end position="252"/>
    </location>
</feature>
<organism evidence="3 4">
    <name type="scientific">Tectimicrobiota bacterium</name>
    <dbReference type="NCBI Taxonomy" id="2528274"/>
    <lineage>
        <taxon>Bacteria</taxon>
        <taxon>Pseudomonadati</taxon>
        <taxon>Nitrospinota/Tectimicrobiota group</taxon>
        <taxon>Candidatus Tectimicrobiota</taxon>
    </lineage>
</organism>
<sequence>VFVADTFDSANTGHFLSLRKDHLASYKPKGTDKFHPAFVTDHGYWNYYRATVVVPFYNTKKVSEKDAPKSWKDLTDPRWQGKLVQAHPSYSGNITTQIILLEKLLGWGLFEKLAALKPKVQQSSLAGIPIVARGEADAATGSPLYAVLNAIKKGEPLKAVYPPEGVPLNTMPYGILKKAPNPNAAKVFSDFIFSQEAQQILANQNLYVGHPGVKYPKSLPALKSLKLLDLAPEEQQKKSKETQDKFRKAFGV</sequence>
<dbReference type="Proteomes" id="UP000752292">
    <property type="component" value="Unassembled WGS sequence"/>
</dbReference>
<name>A0A933E7X5_UNCTE</name>
<dbReference type="Pfam" id="PF13343">
    <property type="entry name" value="SBP_bac_6"/>
    <property type="match status" value="1"/>
</dbReference>